<keyword evidence="2" id="KW-0238">DNA-binding</keyword>
<evidence type="ECO:0000259" key="5">
    <source>
        <dbReference type="PROSITE" id="PS50110"/>
    </source>
</evidence>
<dbReference type="PROSITE" id="PS00622">
    <property type="entry name" value="HTH_LUXR_1"/>
    <property type="match status" value="1"/>
</dbReference>
<sequence length="219" mass="22529">MPQSNLSSRILIADDHPLTREGLALAARAASQGVSVDTAGSVNEALSMVSERSSYRLILLDLVLPDAHGFSGLMQLQHAAKATPVAMISAKEEAPLVEAARALGAAGFLYKTRPLDVLVGEIREILAGNCVFAHVPGSGSAAGLSRRIASLSSAQLKVLVALADGRLNKQIAGDLALSEATVKSHLSAIFRKLGVVNRAQALLAVQPLLGGQVAGGVSA</sequence>
<evidence type="ECO:0000256" key="2">
    <source>
        <dbReference type="ARBA" id="ARBA00023125"/>
    </source>
</evidence>
<dbReference type="Pfam" id="PF00072">
    <property type="entry name" value="Response_reg"/>
    <property type="match status" value="1"/>
</dbReference>
<evidence type="ECO:0000259" key="4">
    <source>
        <dbReference type="PROSITE" id="PS50043"/>
    </source>
</evidence>
<name>A0A245ZII0_9SPHN</name>
<dbReference type="InterPro" id="IPR001789">
    <property type="entry name" value="Sig_transdc_resp-reg_receiver"/>
</dbReference>
<dbReference type="Proteomes" id="UP000197290">
    <property type="component" value="Unassembled WGS sequence"/>
</dbReference>
<dbReference type="InterPro" id="IPR011006">
    <property type="entry name" value="CheY-like_superfamily"/>
</dbReference>
<dbReference type="GO" id="GO:0006355">
    <property type="term" value="P:regulation of DNA-templated transcription"/>
    <property type="evidence" value="ECO:0007669"/>
    <property type="project" value="InterPro"/>
</dbReference>
<dbReference type="PANTHER" id="PTHR45566:SF1">
    <property type="entry name" value="HTH-TYPE TRANSCRIPTIONAL REGULATOR YHJB-RELATED"/>
    <property type="match status" value="1"/>
</dbReference>
<dbReference type="SUPFAM" id="SSF46894">
    <property type="entry name" value="C-terminal effector domain of the bipartite response regulators"/>
    <property type="match status" value="1"/>
</dbReference>
<keyword evidence="1 3" id="KW-0597">Phosphoprotein</keyword>
<evidence type="ECO:0000256" key="3">
    <source>
        <dbReference type="PROSITE-ProRule" id="PRU00169"/>
    </source>
</evidence>
<dbReference type="CDD" id="cd06170">
    <property type="entry name" value="LuxR_C_like"/>
    <property type="match status" value="1"/>
</dbReference>
<evidence type="ECO:0000313" key="7">
    <source>
        <dbReference type="Proteomes" id="UP000197290"/>
    </source>
</evidence>
<comment type="caution">
    <text evidence="6">The sequence shown here is derived from an EMBL/GenBank/DDBJ whole genome shotgun (WGS) entry which is preliminary data.</text>
</comment>
<dbReference type="PRINTS" id="PR00038">
    <property type="entry name" value="HTHLUXR"/>
</dbReference>
<dbReference type="SMART" id="SM00421">
    <property type="entry name" value="HTH_LUXR"/>
    <property type="match status" value="1"/>
</dbReference>
<dbReference type="Gene3D" id="1.10.10.10">
    <property type="entry name" value="Winged helix-like DNA-binding domain superfamily/Winged helix DNA-binding domain"/>
    <property type="match status" value="1"/>
</dbReference>
<dbReference type="CDD" id="cd17535">
    <property type="entry name" value="REC_NarL-like"/>
    <property type="match status" value="1"/>
</dbReference>
<reference evidence="6 7" key="1">
    <citation type="submission" date="2017-03" db="EMBL/GenBank/DDBJ databases">
        <title>Genome sequence of Sphingomonas dokdonensis DSM 21029.</title>
        <authorList>
            <person name="Poehlein A."/>
            <person name="Wuebbeler J.H."/>
            <person name="Steinbuechel A."/>
            <person name="Daniel R."/>
        </authorList>
    </citation>
    <scope>NUCLEOTIDE SEQUENCE [LARGE SCALE GENOMIC DNA]</scope>
    <source>
        <strain evidence="6 7">DSM 21029</strain>
    </source>
</reference>
<dbReference type="GO" id="GO:0000160">
    <property type="term" value="P:phosphorelay signal transduction system"/>
    <property type="evidence" value="ECO:0007669"/>
    <property type="project" value="InterPro"/>
</dbReference>
<protein>
    <submittedName>
        <fullName evidence="6">Transcriptional activator protein ExaE</fullName>
    </submittedName>
</protein>
<dbReference type="InterPro" id="IPR058245">
    <property type="entry name" value="NreC/VraR/RcsB-like_REC"/>
</dbReference>
<accession>A0A245ZII0</accession>
<dbReference type="EMBL" id="NBBI01000004">
    <property type="protein sequence ID" value="OWK29535.1"/>
    <property type="molecule type" value="Genomic_DNA"/>
</dbReference>
<dbReference type="PANTHER" id="PTHR45566">
    <property type="entry name" value="HTH-TYPE TRANSCRIPTIONAL REGULATOR YHJB-RELATED"/>
    <property type="match status" value="1"/>
</dbReference>
<dbReference type="RefSeq" id="WP_088367814.1">
    <property type="nucleotide sequence ID" value="NZ_NBBI01000004.1"/>
</dbReference>
<dbReference type="InterPro" id="IPR016032">
    <property type="entry name" value="Sig_transdc_resp-reg_C-effctor"/>
</dbReference>
<dbReference type="SUPFAM" id="SSF52172">
    <property type="entry name" value="CheY-like"/>
    <property type="match status" value="1"/>
</dbReference>
<dbReference type="InterPro" id="IPR051015">
    <property type="entry name" value="EvgA-like"/>
</dbReference>
<dbReference type="AlphaFoldDB" id="A0A245ZII0"/>
<dbReference type="Gene3D" id="3.40.50.2300">
    <property type="match status" value="1"/>
</dbReference>
<dbReference type="SMART" id="SM00448">
    <property type="entry name" value="REC"/>
    <property type="match status" value="1"/>
</dbReference>
<evidence type="ECO:0000313" key="6">
    <source>
        <dbReference type="EMBL" id="OWK29535.1"/>
    </source>
</evidence>
<evidence type="ECO:0000256" key="1">
    <source>
        <dbReference type="ARBA" id="ARBA00022553"/>
    </source>
</evidence>
<dbReference type="PROSITE" id="PS50043">
    <property type="entry name" value="HTH_LUXR_2"/>
    <property type="match status" value="1"/>
</dbReference>
<proteinExistence type="predicted"/>
<feature type="modified residue" description="4-aspartylphosphate" evidence="3">
    <location>
        <position position="61"/>
    </location>
</feature>
<organism evidence="6 7">
    <name type="scientific">Sphingomonas dokdonensis</name>
    <dbReference type="NCBI Taxonomy" id="344880"/>
    <lineage>
        <taxon>Bacteria</taxon>
        <taxon>Pseudomonadati</taxon>
        <taxon>Pseudomonadota</taxon>
        <taxon>Alphaproteobacteria</taxon>
        <taxon>Sphingomonadales</taxon>
        <taxon>Sphingomonadaceae</taxon>
        <taxon>Sphingomonas</taxon>
    </lineage>
</organism>
<dbReference type="InterPro" id="IPR036388">
    <property type="entry name" value="WH-like_DNA-bd_sf"/>
</dbReference>
<feature type="domain" description="Response regulatory" evidence="5">
    <location>
        <begin position="9"/>
        <end position="126"/>
    </location>
</feature>
<dbReference type="OrthoDB" id="9814495at2"/>
<keyword evidence="7" id="KW-1185">Reference proteome</keyword>
<dbReference type="PROSITE" id="PS50110">
    <property type="entry name" value="RESPONSE_REGULATORY"/>
    <property type="match status" value="1"/>
</dbReference>
<dbReference type="GO" id="GO:0003677">
    <property type="term" value="F:DNA binding"/>
    <property type="evidence" value="ECO:0007669"/>
    <property type="project" value="UniProtKB-KW"/>
</dbReference>
<dbReference type="Pfam" id="PF00196">
    <property type="entry name" value="GerE"/>
    <property type="match status" value="1"/>
</dbReference>
<feature type="domain" description="HTH luxR-type" evidence="4">
    <location>
        <begin position="144"/>
        <end position="209"/>
    </location>
</feature>
<gene>
    <name evidence="6" type="primary">exaE</name>
    <name evidence="6" type="ORF">SPDO_25270</name>
</gene>
<dbReference type="InterPro" id="IPR000792">
    <property type="entry name" value="Tscrpt_reg_LuxR_C"/>
</dbReference>